<organism evidence="1">
    <name type="scientific">marine sediment metagenome</name>
    <dbReference type="NCBI Taxonomy" id="412755"/>
    <lineage>
        <taxon>unclassified sequences</taxon>
        <taxon>metagenomes</taxon>
        <taxon>ecological metagenomes</taxon>
    </lineage>
</organism>
<dbReference type="EMBL" id="LAZR01003125">
    <property type="protein sequence ID" value="KKN21725.1"/>
    <property type="molecule type" value="Genomic_DNA"/>
</dbReference>
<evidence type="ECO:0000313" key="1">
    <source>
        <dbReference type="EMBL" id="KKN21725.1"/>
    </source>
</evidence>
<comment type="caution">
    <text evidence="1">The sequence shown here is derived from an EMBL/GenBank/DDBJ whole genome shotgun (WGS) entry which is preliminary data.</text>
</comment>
<accession>A0A0F9NQD1</accession>
<sequence>MRLLEKKKSFIQILIYERNYLPDDVRAKRGKTKSMTVYETTLEEVTAVIKEALGGKK</sequence>
<dbReference type="AlphaFoldDB" id="A0A0F9NQD1"/>
<reference evidence="1" key="1">
    <citation type="journal article" date="2015" name="Nature">
        <title>Complex archaea that bridge the gap between prokaryotes and eukaryotes.</title>
        <authorList>
            <person name="Spang A."/>
            <person name="Saw J.H."/>
            <person name="Jorgensen S.L."/>
            <person name="Zaremba-Niedzwiedzka K."/>
            <person name="Martijn J."/>
            <person name="Lind A.E."/>
            <person name="van Eijk R."/>
            <person name="Schleper C."/>
            <person name="Guy L."/>
            <person name="Ettema T.J."/>
        </authorList>
    </citation>
    <scope>NUCLEOTIDE SEQUENCE</scope>
</reference>
<protein>
    <submittedName>
        <fullName evidence="1">Uncharacterized protein</fullName>
    </submittedName>
</protein>
<gene>
    <name evidence="1" type="ORF">LCGC14_0922650</name>
</gene>
<proteinExistence type="predicted"/>
<name>A0A0F9NQD1_9ZZZZ</name>